<dbReference type="EMBL" id="BARS01024855">
    <property type="protein sequence ID" value="GAG12471.1"/>
    <property type="molecule type" value="Genomic_DNA"/>
</dbReference>
<proteinExistence type="predicted"/>
<evidence type="ECO:0000313" key="2">
    <source>
        <dbReference type="EMBL" id="GAG12471.1"/>
    </source>
</evidence>
<comment type="caution">
    <text evidence="2">The sequence shown here is derived from an EMBL/GenBank/DDBJ whole genome shotgun (WGS) entry which is preliminary data.</text>
</comment>
<sequence length="39" mass="4892">MDWDSIFFWIMIIIWIIMPTFIVYEEIKERRALAETLKE</sequence>
<gene>
    <name evidence="2" type="ORF">S01H1_39392</name>
</gene>
<keyword evidence="1" id="KW-0472">Membrane</keyword>
<keyword evidence="1" id="KW-0812">Transmembrane</keyword>
<evidence type="ECO:0000256" key="1">
    <source>
        <dbReference type="SAM" id="Phobius"/>
    </source>
</evidence>
<keyword evidence="1" id="KW-1133">Transmembrane helix</keyword>
<protein>
    <submittedName>
        <fullName evidence="2">Uncharacterized protein</fullName>
    </submittedName>
</protein>
<reference evidence="2" key="1">
    <citation type="journal article" date="2014" name="Front. Microbiol.">
        <title>High frequency of phylogenetically diverse reductive dehalogenase-homologous genes in deep subseafloor sedimentary metagenomes.</title>
        <authorList>
            <person name="Kawai M."/>
            <person name="Futagami T."/>
            <person name="Toyoda A."/>
            <person name="Takaki Y."/>
            <person name="Nishi S."/>
            <person name="Hori S."/>
            <person name="Arai W."/>
            <person name="Tsubouchi T."/>
            <person name="Morono Y."/>
            <person name="Uchiyama I."/>
            <person name="Ito T."/>
            <person name="Fujiyama A."/>
            <person name="Inagaki F."/>
            <person name="Takami H."/>
        </authorList>
    </citation>
    <scope>NUCLEOTIDE SEQUENCE</scope>
    <source>
        <strain evidence="2">Expedition CK06-06</strain>
    </source>
</reference>
<dbReference type="AlphaFoldDB" id="X0WIH2"/>
<accession>X0WIH2</accession>
<name>X0WIH2_9ZZZZ</name>
<feature type="transmembrane region" description="Helical" evidence="1">
    <location>
        <begin position="6"/>
        <end position="24"/>
    </location>
</feature>
<organism evidence="2">
    <name type="scientific">marine sediment metagenome</name>
    <dbReference type="NCBI Taxonomy" id="412755"/>
    <lineage>
        <taxon>unclassified sequences</taxon>
        <taxon>metagenomes</taxon>
        <taxon>ecological metagenomes</taxon>
    </lineage>
</organism>